<protein>
    <submittedName>
        <fullName evidence="2">Uncharacterized protein</fullName>
    </submittedName>
</protein>
<keyword evidence="3" id="KW-1185">Reference proteome</keyword>
<accession>A0ABR6ENG9</accession>
<evidence type="ECO:0000256" key="1">
    <source>
        <dbReference type="SAM" id="MobiDB-lite"/>
    </source>
</evidence>
<dbReference type="EMBL" id="WMLF01000654">
    <property type="protein sequence ID" value="MBB1246892.1"/>
    <property type="molecule type" value="Genomic_DNA"/>
</dbReference>
<feature type="region of interest" description="Disordered" evidence="1">
    <location>
        <begin position="33"/>
        <end position="61"/>
    </location>
</feature>
<reference evidence="3" key="1">
    <citation type="journal article" date="2020" name="Syst. Appl. Microbiol.">
        <title>Streptomyces alkaliterrae sp. nov., isolated from an alkaline soil, and emended descriptions of Streptomyces alkaliphilus, Streptomyces calidiresistens and Streptomyces durbertensis.</title>
        <authorList>
            <person name="Swiecimska M."/>
            <person name="Golinska P."/>
            <person name="Nouioui I."/>
            <person name="Wypij M."/>
            <person name="Rai M."/>
            <person name="Sangal V."/>
            <person name="Goodfellow M."/>
        </authorList>
    </citation>
    <scope>NUCLEOTIDE SEQUENCE [LARGE SCALE GENOMIC DNA]</scope>
    <source>
        <strain evidence="3">DSM 104538</strain>
    </source>
</reference>
<proteinExistence type="predicted"/>
<dbReference type="Proteomes" id="UP000766698">
    <property type="component" value="Unassembled WGS sequence"/>
</dbReference>
<dbReference type="RefSeq" id="WP_182858114.1">
    <property type="nucleotide sequence ID" value="NZ_WMLF01000654.1"/>
</dbReference>
<organism evidence="2 3">
    <name type="scientific">Streptomyces durbertensis</name>
    <dbReference type="NCBI Taxonomy" id="2448886"/>
    <lineage>
        <taxon>Bacteria</taxon>
        <taxon>Bacillati</taxon>
        <taxon>Actinomycetota</taxon>
        <taxon>Actinomycetes</taxon>
        <taxon>Kitasatosporales</taxon>
        <taxon>Streptomycetaceae</taxon>
        <taxon>Streptomyces</taxon>
    </lineage>
</organism>
<gene>
    <name evidence="2" type="ORF">GL263_25575</name>
</gene>
<feature type="compositionally biased region" description="Basic and acidic residues" evidence="1">
    <location>
        <begin position="33"/>
        <end position="51"/>
    </location>
</feature>
<feature type="compositionally biased region" description="Basic residues" evidence="1">
    <location>
        <begin position="52"/>
        <end position="61"/>
    </location>
</feature>
<evidence type="ECO:0000313" key="2">
    <source>
        <dbReference type="EMBL" id="MBB1246892.1"/>
    </source>
</evidence>
<name>A0ABR6ENG9_9ACTN</name>
<comment type="caution">
    <text evidence="2">The sequence shown here is derived from an EMBL/GenBank/DDBJ whole genome shotgun (WGS) entry which is preliminary data.</text>
</comment>
<sequence>MACGSGPEDVRWQEGLREIVDWLEEEYGEITEAEREAGRAELAEIDAEHERRRSARRPRRG</sequence>
<evidence type="ECO:0000313" key="3">
    <source>
        <dbReference type="Proteomes" id="UP000766698"/>
    </source>
</evidence>